<evidence type="ECO:0000256" key="8">
    <source>
        <dbReference type="PROSITE-ProRule" id="PRU00043"/>
    </source>
</evidence>
<dbReference type="Proteomes" id="UP000095280">
    <property type="component" value="Unplaced"/>
</dbReference>
<dbReference type="GO" id="GO:0007156">
    <property type="term" value="P:homophilic cell adhesion via plasma membrane adhesion molecules"/>
    <property type="evidence" value="ECO:0007669"/>
    <property type="project" value="InterPro"/>
</dbReference>
<evidence type="ECO:0000256" key="1">
    <source>
        <dbReference type="ARBA" id="ARBA00004370"/>
    </source>
</evidence>
<sequence length="528" mass="55501">MNSPLTPSHGSIQNTAYMNSPLTPSHGSIQNTAYMNSPLTASPPLLALDQDVGINETINYAIVFGSQIDNTSFIAINSTTGQFSIVSLIDRESLPAASCLCWSRNDNAPVMSATDYSATIVENSPAGTFVIGVSATDRDLGENSTVSYLLADPSGAFQIDPNSGHVTVANASLLDREATPEFNVTVWSEETATPERFASTPSRLTIRLTDVNDNSPVFANASGISISLDRSVATPGAALHTLVATDADSGINGQLTFSIVFVSVPGAESLFNLDSGSGLLTAAAGLSSAPRGSLRLKRRGGGPCGAVVRAAPFHRLVVGTPDELHQQQRQHRGDHFVRRCHQQQQPGAYFNNQQFDDKHHDDNDDDLHDFNNGNFCCASGVISSSGNQTVTMETVVLPVNSSLIAQAPTTEAPSTSTSGSTSLTTPESVTSLESLNATTYEAATTSETTAAPTEQLVQPAPLGLIVACALLAVIASVLGLLLGWFLFERSRLKALAAERLATIESLQQKTNPIFLQRAAPAAAGSRAG</sequence>
<dbReference type="InterPro" id="IPR002126">
    <property type="entry name" value="Cadherin-like_dom"/>
</dbReference>
<evidence type="ECO:0000256" key="10">
    <source>
        <dbReference type="SAM" id="Phobius"/>
    </source>
</evidence>
<evidence type="ECO:0000256" key="3">
    <source>
        <dbReference type="ARBA" id="ARBA00022737"/>
    </source>
</evidence>
<keyword evidence="12" id="KW-1185">Reference proteome</keyword>
<dbReference type="Gene3D" id="2.60.40.60">
    <property type="entry name" value="Cadherins"/>
    <property type="match status" value="2"/>
</dbReference>
<keyword evidence="6 10" id="KW-1133">Transmembrane helix</keyword>
<dbReference type="FunFam" id="2.60.40.60:FF:000020">
    <property type="entry name" value="Dachsous cadherin-related 1b"/>
    <property type="match status" value="1"/>
</dbReference>
<evidence type="ECO:0000256" key="5">
    <source>
        <dbReference type="ARBA" id="ARBA00022889"/>
    </source>
</evidence>
<dbReference type="PANTHER" id="PTHR24025">
    <property type="entry name" value="DESMOGLEIN FAMILY MEMBER"/>
    <property type="match status" value="1"/>
</dbReference>
<comment type="subcellular location">
    <subcellularLocation>
        <location evidence="1">Membrane</location>
    </subcellularLocation>
</comment>
<evidence type="ECO:0000256" key="6">
    <source>
        <dbReference type="ARBA" id="ARBA00022989"/>
    </source>
</evidence>
<dbReference type="PRINTS" id="PR00205">
    <property type="entry name" value="CADHERIN"/>
</dbReference>
<feature type="region of interest" description="Disordered" evidence="9">
    <location>
        <begin position="407"/>
        <end position="430"/>
    </location>
</feature>
<protein>
    <submittedName>
        <fullName evidence="13">CA domain-containing protein</fullName>
    </submittedName>
</protein>
<dbReference type="CDD" id="cd11304">
    <property type="entry name" value="Cadherin_repeat"/>
    <property type="match status" value="2"/>
</dbReference>
<dbReference type="InterPro" id="IPR015919">
    <property type="entry name" value="Cadherin-like_sf"/>
</dbReference>
<dbReference type="PROSITE" id="PS00232">
    <property type="entry name" value="CADHERIN_1"/>
    <property type="match status" value="1"/>
</dbReference>
<organism evidence="12 13">
    <name type="scientific">Macrostomum lignano</name>
    <dbReference type="NCBI Taxonomy" id="282301"/>
    <lineage>
        <taxon>Eukaryota</taxon>
        <taxon>Metazoa</taxon>
        <taxon>Spiralia</taxon>
        <taxon>Lophotrochozoa</taxon>
        <taxon>Platyhelminthes</taxon>
        <taxon>Rhabditophora</taxon>
        <taxon>Macrostomorpha</taxon>
        <taxon>Macrostomida</taxon>
        <taxon>Macrostomidae</taxon>
        <taxon>Macrostomum</taxon>
    </lineage>
</organism>
<dbReference type="SUPFAM" id="SSF49313">
    <property type="entry name" value="Cadherin-like"/>
    <property type="match status" value="3"/>
</dbReference>
<dbReference type="PANTHER" id="PTHR24025:SF23">
    <property type="entry name" value="NEURAL-CADHERIN"/>
    <property type="match status" value="1"/>
</dbReference>
<dbReference type="GO" id="GO:0005886">
    <property type="term" value="C:plasma membrane"/>
    <property type="evidence" value="ECO:0007669"/>
    <property type="project" value="InterPro"/>
</dbReference>
<keyword evidence="3" id="KW-0677">Repeat</keyword>
<evidence type="ECO:0000313" key="13">
    <source>
        <dbReference type="WBParaSite" id="maker-unitig_7913-snap-gene-0.4-mRNA-1"/>
    </source>
</evidence>
<evidence type="ECO:0000256" key="2">
    <source>
        <dbReference type="ARBA" id="ARBA00022692"/>
    </source>
</evidence>
<dbReference type="GO" id="GO:0005509">
    <property type="term" value="F:calcium ion binding"/>
    <property type="evidence" value="ECO:0007669"/>
    <property type="project" value="UniProtKB-UniRule"/>
</dbReference>
<evidence type="ECO:0000256" key="9">
    <source>
        <dbReference type="SAM" id="MobiDB-lite"/>
    </source>
</evidence>
<evidence type="ECO:0000313" key="12">
    <source>
        <dbReference type="Proteomes" id="UP000095280"/>
    </source>
</evidence>
<dbReference type="AlphaFoldDB" id="A0A1I8FSW8"/>
<reference evidence="13" key="1">
    <citation type="submission" date="2016-11" db="UniProtKB">
        <authorList>
            <consortium name="WormBaseParasite"/>
        </authorList>
    </citation>
    <scope>IDENTIFICATION</scope>
</reference>
<name>A0A1I8FSW8_9PLAT</name>
<feature type="compositionally biased region" description="Low complexity" evidence="9">
    <location>
        <begin position="407"/>
        <end position="428"/>
    </location>
</feature>
<dbReference type="WBParaSite" id="maker-unitig_7913-snap-gene-0.4-mRNA-1">
    <property type="protein sequence ID" value="maker-unitig_7913-snap-gene-0.4-mRNA-1"/>
    <property type="gene ID" value="maker-unitig_7913-snap-gene-0.4"/>
</dbReference>
<evidence type="ECO:0000259" key="11">
    <source>
        <dbReference type="PROSITE" id="PS50268"/>
    </source>
</evidence>
<dbReference type="InterPro" id="IPR050971">
    <property type="entry name" value="Cadherin-domain_protein"/>
</dbReference>
<feature type="transmembrane region" description="Helical" evidence="10">
    <location>
        <begin position="462"/>
        <end position="487"/>
    </location>
</feature>
<feature type="domain" description="Cadherin" evidence="11">
    <location>
        <begin position="112"/>
        <end position="218"/>
    </location>
</feature>
<dbReference type="GO" id="GO:0005911">
    <property type="term" value="C:cell-cell junction"/>
    <property type="evidence" value="ECO:0007669"/>
    <property type="project" value="TreeGrafter"/>
</dbReference>
<dbReference type="Pfam" id="PF00028">
    <property type="entry name" value="Cadherin"/>
    <property type="match status" value="1"/>
</dbReference>
<keyword evidence="5" id="KW-0130">Cell adhesion</keyword>
<dbReference type="InterPro" id="IPR020894">
    <property type="entry name" value="Cadherin_CS"/>
</dbReference>
<keyword evidence="2 10" id="KW-0812">Transmembrane</keyword>
<dbReference type="SMART" id="SM00112">
    <property type="entry name" value="CA"/>
    <property type="match status" value="1"/>
</dbReference>
<dbReference type="PROSITE" id="PS50268">
    <property type="entry name" value="CADHERIN_2"/>
    <property type="match status" value="1"/>
</dbReference>
<proteinExistence type="predicted"/>
<evidence type="ECO:0000256" key="7">
    <source>
        <dbReference type="ARBA" id="ARBA00023136"/>
    </source>
</evidence>
<evidence type="ECO:0000256" key="4">
    <source>
        <dbReference type="ARBA" id="ARBA00022837"/>
    </source>
</evidence>
<keyword evidence="4 8" id="KW-0106">Calcium</keyword>
<keyword evidence="7 10" id="KW-0472">Membrane</keyword>
<accession>A0A1I8FSW8</accession>